<proteinExistence type="predicted"/>
<dbReference type="Gene3D" id="3.40.50.720">
    <property type="entry name" value="NAD(P)-binding Rossmann-like Domain"/>
    <property type="match status" value="1"/>
</dbReference>
<evidence type="ECO:0000259" key="1">
    <source>
        <dbReference type="Pfam" id="PF01370"/>
    </source>
</evidence>
<organism evidence="2">
    <name type="scientific">freshwater metagenome</name>
    <dbReference type="NCBI Taxonomy" id="449393"/>
    <lineage>
        <taxon>unclassified sequences</taxon>
        <taxon>metagenomes</taxon>
        <taxon>ecological metagenomes</taxon>
    </lineage>
</organism>
<evidence type="ECO:0000313" key="2">
    <source>
        <dbReference type="EMBL" id="CAB4764004.1"/>
    </source>
</evidence>
<reference evidence="2" key="1">
    <citation type="submission" date="2020-05" db="EMBL/GenBank/DDBJ databases">
        <authorList>
            <person name="Chiriac C."/>
            <person name="Salcher M."/>
            <person name="Ghai R."/>
            <person name="Kavagutti S V."/>
        </authorList>
    </citation>
    <scope>NUCLEOTIDE SEQUENCE</scope>
</reference>
<gene>
    <name evidence="2" type="ORF">UFOPK2810_01544</name>
</gene>
<protein>
    <submittedName>
        <fullName evidence="2">Unannotated protein</fullName>
    </submittedName>
</protein>
<name>A0A6J6UXD9_9ZZZZ</name>
<sequence length="321" mass="33893">MPDLQFSPAPGTHLVVGAGQVGSAVAIVLADAGVNVVLASRSGDGPADTRIARVRADASSIESLVSGAPTSAVIYNCVNPAYTNWTTDWPPIAQAFIDYAERTGAVLATVSNLYGYGPVDVPMTEDLPLNATGAKAVVRVRMWQDAKSANDSGRIRATEVRGSDYICPGAQSLLGDRVMPRILAGKSVQLLGDIDQPHSWTAPVDVARLLVTAAADPRGWGRAWHVPSNPPRSQREAVADLSSAAGVTGVSASSVPGGLLWALGLFQPAIRELKETDYQRDRPYILDDSAARTTFDLEPTPWTDVLAGMVASYRQSTSTGR</sequence>
<dbReference type="InterPro" id="IPR001509">
    <property type="entry name" value="Epimerase_deHydtase"/>
</dbReference>
<accession>A0A6J6UXD9</accession>
<dbReference type="EMBL" id="CAEZYZ010000307">
    <property type="protein sequence ID" value="CAB4764004.1"/>
    <property type="molecule type" value="Genomic_DNA"/>
</dbReference>
<dbReference type="InterPro" id="IPR036291">
    <property type="entry name" value="NAD(P)-bd_dom_sf"/>
</dbReference>
<dbReference type="AlphaFoldDB" id="A0A6J6UXD9"/>
<feature type="domain" description="NAD-dependent epimerase/dehydratase" evidence="1">
    <location>
        <begin position="14"/>
        <end position="218"/>
    </location>
</feature>
<dbReference type="Pfam" id="PF01370">
    <property type="entry name" value="Epimerase"/>
    <property type="match status" value="1"/>
</dbReference>
<dbReference type="SUPFAM" id="SSF51735">
    <property type="entry name" value="NAD(P)-binding Rossmann-fold domains"/>
    <property type="match status" value="1"/>
</dbReference>